<comment type="caution">
    <text evidence="2">The sequence shown here is derived from an EMBL/GenBank/DDBJ whole genome shotgun (WGS) entry which is preliminary data.</text>
</comment>
<dbReference type="EMBL" id="JAUCMV010000005">
    <property type="protein sequence ID" value="KAK0393560.1"/>
    <property type="molecule type" value="Genomic_DNA"/>
</dbReference>
<evidence type="ECO:0000313" key="2">
    <source>
        <dbReference type="EMBL" id="KAK0393560.1"/>
    </source>
</evidence>
<keyword evidence="3" id="KW-1185">Reference proteome</keyword>
<accession>A0AA39LDW3</accession>
<reference evidence="2" key="1">
    <citation type="submission" date="2023-06" db="EMBL/GenBank/DDBJ databases">
        <title>Genomic analysis of the entomopathogenic nematode Steinernema hermaphroditum.</title>
        <authorList>
            <person name="Schwarz E.M."/>
            <person name="Heppert J.K."/>
            <person name="Baniya A."/>
            <person name="Schwartz H.T."/>
            <person name="Tan C.-H."/>
            <person name="Antoshechkin I."/>
            <person name="Sternberg P.W."/>
            <person name="Goodrich-Blair H."/>
            <person name="Dillman A.R."/>
        </authorList>
    </citation>
    <scope>NUCLEOTIDE SEQUENCE</scope>
    <source>
        <strain evidence="2">PS9179</strain>
        <tissue evidence="2">Whole animal</tissue>
    </source>
</reference>
<keyword evidence="1" id="KW-0812">Transmembrane</keyword>
<organism evidence="2 3">
    <name type="scientific">Steinernema hermaphroditum</name>
    <dbReference type="NCBI Taxonomy" id="289476"/>
    <lineage>
        <taxon>Eukaryota</taxon>
        <taxon>Metazoa</taxon>
        <taxon>Ecdysozoa</taxon>
        <taxon>Nematoda</taxon>
        <taxon>Chromadorea</taxon>
        <taxon>Rhabditida</taxon>
        <taxon>Tylenchina</taxon>
        <taxon>Panagrolaimomorpha</taxon>
        <taxon>Strongyloidoidea</taxon>
        <taxon>Steinernematidae</taxon>
        <taxon>Steinernema</taxon>
    </lineage>
</organism>
<feature type="transmembrane region" description="Helical" evidence="1">
    <location>
        <begin position="49"/>
        <end position="70"/>
    </location>
</feature>
<sequence>MEILFNLDLERITLIFGILYVIGSVLGFCLSGLGCLCAKDDNDMRRKSCWYAIQNGNTLLLGTLTILAIVLQKSWLLWPTIINSVIKLVIVFIEEVKICVSCGNTELQNKLPARFMGNIFSILFGMAYIFVVYNCAILLGQKSASVAPMSTTNTTLTG</sequence>
<keyword evidence="1" id="KW-0472">Membrane</keyword>
<gene>
    <name evidence="2" type="ORF">QR680_000276</name>
</gene>
<dbReference type="Proteomes" id="UP001175271">
    <property type="component" value="Unassembled WGS sequence"/>
</dbReference>
<name>A0AA39LDW3_9BILA</name>
<proteinExistence type="predicted"/>
<evidence type="ECO:0000256" key="1">
    <source>
        <dbReference type="SAM" id="Phobius"/>
    </source>
</evidence>
<keyword evidence="1" id="KW-1133">Transmembrane helix</keyword>
<dbReference type="AlphaFoldDB" id="A0AA39LDW3"/>
<feature type="transmembrane region" description="Helical" evidence="1">
    <location>
        <begin position="76"/>
        <end position="94"/>
    </location>
</feature>
<protein>
    <submittedName>
        <fullName evidence="2">Uncharacterized protein</fullName>
    </submittedName>
</protein>
<feature type="transmembrane region" description="Helical" evidence="1">
    <location>
        <begin position="115"/>
        <end position="139"/>
    </location>
</feature>
<feature type="transmembrane region" description="Helical" evidence="1">
    <location>
        <begin position="12"/>
        <end position="37"/>
    </location>
</feature>
<evidence type="ECO:0000313" key="3">
    <source>
        <dbReference type="Proteomes" id="UP001175271"/>
    </source>
</evidence>